<organism evidence="1 2">
    <name type="scientific">Clonostachys byssicola</name>
    <dbReference type="NCBI Taxonomy" id="160290"/>
    <lineage>
        <taxon>Eukaryota</taxon>
        <taxon>Fungi</taxon>
        <taxon>Dikarya</taxon>
        <taxon>Ascomycota</taxon>
        <taxon>Pezizomycotina</taxon>
        <taxon>Sordariomycetes</taxon>
        <taxon>Hypocreomycetidae</taxon>
        <taxon>Hypocreales</taxon>
        <taxon>Bionectriaceae</taxon>
        <taxon>Clonostachys</taxon>
    </lineage>
</organism>
<dbReference type="AlphaFoldDB" id="A0A9N9XYA1"/>
<reference evidence="2" key="1">
    <citation type="submission" date="2019-06" db="EMBL/GenBank/DDBJ databases">
        <authorList>
            <person name="Broberg M."/>
        </authorList>
    </citation>
    <scope>NUCLEOTIDE SEQUENCE [LARGE SCALE GENOMIC DNA]</scope>
</reference>
<dbReference type="Proteomes" id="UP000754883">
    <property type="component" value="Unassembled WGS sequence"/>
</dbReference>
<accession>A0A9N9XYA1</accession>
<feature type="non-terminal residue" evidence="1">
    <location>
        <position position="202"/>
    </location>
</feature>
<name>A0A9N9XYA1_9HYPO</name>
<evidence type="ECO:0000313" key="1">
    <source>
        <dbReference type="EMBL" id="CAG9972395.1"/>
    </source>
</evidence>
<proteinExistence type="predicted"/>
<protein>
    <submittedName>
        <fullName evidence="1">Uncharacterized protein</fullName>
    </submittedName>
</protein>
<dbReference type="InterPro" id="IPR051678">
    <property type="entry name" value="AGP_Transferase"/>
</dbReference>
<dbReference type="PANTHER" id="PTHR21310:SF37">
    <property type="entry name" value="AMINOGLYCOSIDE PHOSPHOTRANSFERASE DOMAIN-CONTAINING PROTEIN"/>
    <property type="match status" value="1"/>
</dbReference>
<sequence length="202" mass="22645">MRFIATNTSIPVPKIYFAGTADENPTGLGPFIIMEYVQHKCTMSEALKDLSLGPDEPHNSTPIFRMNNSYFSTGYRQMANILLQLSQFKFDQIGSLVQDKQGNFSASGRPLIQNMNPIIEFTDAPPQLLPSKPYSNSGDWYKAFADMHLLQYTFQHDDAVKENDGEQNVYDTYVGRQLFRNIAADGRLATGLGAQKGKAEYV</sequence>
<dbReference type="EMBL" id="CABFNO020001240">
    <property type="protein sequence ID" value="CAG9972395.1"/>
    <property type="molecule type" value="Genomic_DNA"/>
</dbReference>
<comment type="caution">
    <text evidence="1">The sequence shown here is derived from an EMBL/GenBank/DDBJ whole genome shotgun (WGS) entry which is preliminary data.</text>
</comment>
<evidence type="ECO:0000313" key="2">
    <source>
        <dbReference type="Proteomes" id="UP000754883"/>
    </source>
</evidence>
<gene>
    <name evidence="1" type="ORF">CBYS24578_00000997</name>
</gene>
<dbReference type="PANTHER" id="PTHR21310">
    <property type="entry name" value="AMINOGLYCOSIDE PHOSPHOTRANSFERASE-RELATED-RELATED"/>
    <property type="match status" value="1"/>
</dbReference>
<reference evidence="1 2" key="2">
    <citation type="submission" date="2021-10" db="EMBL/GenBank/DDBJ databases">
        <authorList>
            <person name="Piombo E."/>
        </authorList>
    </citation>
    <scope>NUCLEOTIDE SEQUENCE [LARGE SCALE GENOMIC DNA]</scope>
</reference>
<dbReference type="OrthoDB" id="5412996at2759"/>
<keyword evidence="2" id="KW-1185">Reference proteome</keyword>